<keyword evidence="3" id="KW-1185">Reference proteome</keyword>
<dbReference type="InterPro" id="IPR045536">
    <property type="entry name" value="DUF6431"/>
</dbReference>
<dbReference type="Pfam" id="PF20020">
    <property type="entry name" value="DUF6431"/>
    <property type="match status" value="1"/>
</dbReference>
<feature type="domain" description="DUF6431" evidence="1">
    <location>
        <begin position="21"/>
        <end position="82"/>
    </location>
</feature>
<reference evidence="2 3" key="1">
    <citation type="submission" date="2024-09" db="EMBL/GenBank/DDBJ databases">
        <authorList>
            <person name="Lee S.D."/>
        </authorList>
    </citation>
    <scope>NUCLEOTIDE SEQUENCE [LARGE SCALE GENOMIC DNA]</scope>
    <source>
        <strain evidence="2 3">N1-5</strain>
    </source>
</reference>
<evidence type="ECO:0000313" key="3">
    <source>
        <dbReference type="Proteomes" id="UP001592528"/>
    </source>
</evidence>
<evidence type="ECO:0000259" key="1">
    <source>
        <dbReference type="Pfam" id="PF20020"/>
    </source>
</evidence>
<organism evidence="2 3">
    <name type="scientific">Streptacidiphilus cavernicola</name>
    <dbReference type="NCBI Taxonomy" id="3342716"/>
    <lineage>
        <taxon>Bacteria</taxon>
        <taxon>Bacillati</taxon>
        <taxon>Actinomycetota</taxon>
        <taxon>Actinomycetes</taxon>
        <taxon>Kitasatosporales</taxon>
        <taxon>Streptomycetaceae</taxon>
        <taxon>Streptacidiphilus</taxon>
    </lineage>
</organism>
<evidence type="ECO:0000313" key="2">
    <source>
        <dbReference type="EMBL" id="MFC1403239.1"/>
    </source>
</evidence>
<proteinExistence type="predicted"/>
<comment type="caution">
    <text evidence="2">The sequence shown here is derived from an EMBL/GenBank/DDBJ whole genome shotgun (WGS) entry which is preliminary data.</text>
</comment>
<name>A0ABV6UP49_9ACTN</name>
<dbReference type="RefSeq" id="WP_232242169.1">
    <property type="nucleotide sequence ID" value="NZ_JBHEZZ010000009.1"/>
</dbReference>
<accession>A0ABV6UP49</accession>
<dbReference type="Proteomes" id="UP001592528">
    <property type="component" value="Unassembled WGS sequence"/>
</dbReference>
<protein>
    <submittedName>
        <fullName evidence="2">DUF6431 domain-containing protein</fullName>
    </submittedName>
</protein>
<sequence length="144" mass="15574">MFEVLDAAAARVALARRALSCPDCVGALRPWGRARPRTVRDVGEGILTVRPDRARCTACKATHVVFAALLLPHRVYTVRFVGHHALVAAARGQGRRQIAAEFGAPPETVRGWVRLARCRAQELRALSIHVVASATEALPARVLG</sequence>
<gene>
    <name evidence="2" type="ORF">ACEZDJ_18270</name>
</gene>
<dbReference type="EMBL" id="JBHEZZ010000009">
    <property type="protein sequence ID" value="MFC1403239.1"/>
    <property type="molecule type" value="Genomic_DNA"/>
</dbReference>